<keyword evidence="4" id="KW-0325">Glycoprotein</keyword>
<dbReference type="Pfam" id="PF13517">
    <property type="entry name" value="FG-GAP_3"/>
    <property type="match status" value="1"/>
</dbReference>
<feature type="chain" id="PRO_5047357810" description="FG-GAP repeat-containing protein" evidence="5">
    <location>
        <begin position="21"/>
        <end position="460"/>
    </location>
</feature>
<dbReference type="PROSITE" id="PS51470">
    <property type="entry name" value="FG_GAP"/>
    <property type="match status" value="3"/>
</dbReference>
<gene>
    <name evidence="6" type="ORF">GCM10022224_032630</name>
</gene>
<evidence type="ECO:0008006" key="8">
    <source>
        <dbReference type="Google" id="ProtNLM"/>
    </source>
</evidence>
<name>A0ABP7BRF4_9ACTN</name>
<dbReference type="InterPro" id="IPR013519">
    <property type="entry name" value="Int_alpha_beta-p"/>
</dbReference>
<dbReference type="Gene3D" id="2.130.10.130">
    <property type="entry name" value="Integrin alpha, N-terminal"/>
    <property type="match status" value="2"/>
</dbReference>
<dbReference type="Pfam" id="PF01839">
    <property type="entry name" value="FG-GAP"/>
    <property type="match status" value="4"/>
</dbReference>
<reference evidence="7" key="1">
    <citation type="journal article" date="2019" name="Int. J. Syst. Evol. Microbiol.">
        <title>The Global Catalogue of Microorganisms (GCM) 10K type strain sequencing project: providing services to taxonomists for standard genome sequencing and annotation.</title>
        <authorList>
            <consortium name="The Broad Institute Genomics Platform"/>
            <consortium name="The Broad Institute Genome Sequencing Center for Infectious Disease"/>
            <person name="Wu L."/>
            <person name="Ma J."/>
        </authorList>
    </citation>
    <scope>NUCLEOTIDE SEQUENCE [LARGE SCALE GENOMIC DNA]</scope>
    <source>
        <strain evidence="7">JCM 16904</strain>
    </source>
</reference>
<proteinExistence type="predicted"/>
<dbReference type="InterPro" id="IPR013517">
    <property type="entry name" value="FG-GAP"/>
</dbReference>
<protein>
    <recommendedName>
        <fullName evidence="8">FG-GAP repeat-containing protein</fullName>
    </recommendedName>
</protein>
<dbReference type="InterPro" id="IPR000413">
    <property type="entry name" value="Integrin_alpha"/>
</dbReference>
<evidence type="ECO:0000256" key="4">
    <source>
        <dbReference type="ARBA" id="ARBA00023180"/>
    </source>
</evidence>
<keyword evidence="2" id="KW-0677">Repeat</keyword>
<evidence type="ECO:0000256" key="1">
    <source>
        <dbReference type="ARBA" id="ARBA00022729"/>
    </source>
</evidence>
<keyword evidence="7" id="KW-1185">Reference proteome</keyword>
<evidence type="ECO:0000256" key="3">
    <source>
        <dbReference type="ARBA" id="ARBA00022801"/>
    </source>
</evidence>
<dbReference type="SUPFAM" id="SSF69318">
    <property type="entry name" value="Integrin alpha N-terminal domain"/>
    <property type="match status" value="2"/>
</dbReference>
<dbReference type="PRINTS" id="PR01185">
    <property type="entry name" value="INTEGRINA"/>
</dbReference>
<dbReference type="EMBL" id="BAAAZP010000062">
    <property type="protein sequence ID" value="GAA3665840.1"/>
    <property type="molecule type" value="Genomic_DNA"/>
</dbReference>
<organism evidence="6 7">
    <name type="scientific">Nonomuraea antimicrobica</name>
    <dbReference type="NCBI Taxonomy" id="561173"/>
    <lineage>
        <taxon>Bacteria</taxon>
        <taxon>Bacillati</taxon>
        <taxon>Actinomycetota</taxon>
        <taxon>Actinomycetes</taxon>
        <taxon>Streptosporangiales</taxon>
        <taxon>Streptosporangiaceae</taxon>
        <taxon>Nonomuraea</taxon>
    </lineage>
</organism>
<dbReference type="PANTHER" id="PTHR23221">
    <property type="entry name" value="GLYCOSYLPHOSPHATIDYLINOSITOL PHOSPHOLIPASE D"/>
    <property type="match status" value="1"/>
</dbReference>
<evidence type="ECO:0000313" key="7">
    <source>
        <dbReference type="Proteomes" id="UP001500902"/>
    </source>
</evidence>
<feature type="signal peptide" evidence="5">
    <location>
        <begin position="1"/>
        <end position="20"/>
    </location>
</feature>
<keyword evidence="3" id="KW-0378">Hydrolase</keyword>
<accession>A0ABP7BRF4</accession>
<evidence type="ECO:0000256" key="5">
    <source>
        <dbReference type="SAM" id="SignalP"/>
    </source>
</evidence>
<evidence type="ECO:0000256" key="2">
    <source>
        <dbReference type="ARBA" id="ARBA00022737"/>
    </source>
</evidence>
<evidence type="ECO:0000313" key="6">
    <source>
        <dbReference type="EMBL" id="GAA3665840.1"/>
    </source>
</evidence>
<dbReference type="RefSeq" id="WP_344877764.1">
    <property type="nucleotide sequence ID" value="NZ_BAAAZP010000062.1"/>
</dbReference>
<sequence>MNALLAACLLLPLATGTTQAPARACGGHPLDFDADGRPDLAVAAPYDASRAGSVTVMYGSGKQVKLTQGDGAEPGDSFGSALAVGDFNGDRCADLAVGVSEEFVGKRVPGGDGNGVVQIFNGSPEGLVTGQELAPAKPGSDRFGAALAAGDLDGDGKDELAVGAPSHRSGGAVTVYWMKGRKPYQITQKSGWVGQSASVTDQWGASLATGDFDGDGTDELAVGAPADSVKVDGQGSVTVIDVRRRSARLLTQSTPGIKGASEKWDNFGAALATGDFNGDDRADLAIGVPGEGLSANQRAMDYGDGTVDVLYGSRAGLRTDRTEAWSQNTLDGKPRYYDRFGASLTAGDFNGDGNDELAIGVPGEKAVQVLAGRSSGGLTRDGNLLIKGEGQDFGAALTALPGWERYRSLSAERSPVDGLVVAAPDQGLVMYAPGRREEGLKLGKVRQLSKGAGLYGYTFG</sequence>
<comment type="caution">
    <text evidence="6">The sequence shown here is derived from an EMBL/GenBank/DDBJ whole genome shotgun (WGS) entry which is preliminary data.</text>
</comment>
<keyword evidence="1 5" id="KW-0732">Signal</keyword>
<dbReference type="PANTHER" id="PTHR23221:SF7">
    <property type="entry name" value="PHOSPHATIDYLINOSITOL-GLYCAN-SPECIFIC PHOSPHOLIPASE D"/>
    <property type="match status" value="1"/>
</dbReference>
<dbReference type="InterPro" id="IPR028994">
    <property type="entry name" value="Integrin_alpha_N"/>
</dbReference>
<dbReference type="SMART" id="SM00191">
    <property type="entry name" value="Int_alpha"/>
    <property type="match status" value="6"/>
</dbReference>
<dbReference type="Proteomes" id="UP001500902">
    <property type="component" value="Unassembled WGS sequence"/>
</dbReference>